<dbReference type="KEGG" id="fae:FAES_4420"/>
<gene>
    <name evidence="4" type="ORF">FAES_4420</name>
</gene>
<dbReference type="GO" id="GO:0005737">
    <property type="term" value="C:cytoplasm"/>
    <property type="evidence" value="ECO:0007669"/>
    <property type="project" value="TreeGrafter"/>
</dbReference>
<dbReference type="InterPro" id="IPR006076">
    <property type="entry name" value="FAD-dep_OxRdtase"/>
</dbReference>
<dbReference type="AlphaFoldDB" id="I0KE66"/>
<dbReference type="Gene3D" id="3.50.50.60">
    <property type="entry name" value="FAD/NAD(P)-binding domain"/>
    <property type="match status" value="2"/>
</dbReference>
<keyword evidence="2" id="KW-1133">Transmembrane helix</keyword>
<keyword evidence="5" id="KW-1185">Reference proteome</keyword>
<keyword evidence="2" id="KW-0812">Transmembrane</keyword>
<dbReference type="eggNOG" id="COG0665">
    <property type="taxonomic scope" value="Bacteria"/>
</dbReference>
<evidence type="ECO:0000256" key="2">
    <source>
        <dbReference type="SAM" id="Phobius"/>
    </source>
</evidence>
<accession>I0KE66</accession>
<dbReference type="SUPFAM" id="SSF54373">
    <property type="entry name" value="FAD-linked reductases, C-terminal domain"/>
    <property type="match status" value="1"/>
</dbReference>
<evidence type="ECO:0000256" key="1">
    <source>
        <dbReference type="ARBA" id="ARBA00023002"/>
    </source>
</evidence>
<dbReference type="Pfam" id="PF01266">
    <property type="entry name" value="DAO"/>
    <property type="match status" value="1"/>
</dbReference>
<dbReference type="Proteomes" id="UP000011058">
    <property type="component" value="Chromosome"/>
</dbReference>
<dbReference type="SUPFAM" id="SSF51905">
    <property type="entry name" value="FAD/NAD(P)-binding domain"/>
    <property type="match status" value="1"/>
</dbReference>
<dbReference type="InterPro" id="IPR036188">
    <property type="entry name" value="FAD/NAD-bd_sf"/>
</dbReference>
<dbReference type="GO" id="GO:0016491">
    <property type="term" value="F:oxidoreductase activity"/>
    <property type="evidence" value="ECO:0007669"/>
    <property type="project" value="UniProtKB-KW"/>
</dbReference>
<keyword evidence="2" id="KW-0472">Membrane</keyword>
<dbReference type="PANTHER" id="PTHR13847:SF289">
    <property type="entry name" value="GLYCINE OXIDASE"/>
    <property type="match status" value="1"/>
</dbReference>
<name>I0KE66_9BACT</name>
<keyword evidence="1" id="KW-0560">Oxidoreductase</keyword>
<sequence>MRLFTHSRLHAFTLPLIRFFLMHIGIVGGGIIGLCSAYYLHKAGHTVTLFDQNPIADGCSFGNAGMIVPSHIIPLAQPGMIAKGMRWMLKSTSPFYVKPRLNLDLARWGWLFYRHANDAHVQRSIPVLRDLSLLSKTLYQDLAANGDLEFEWQERGLFMLYKTAAAEHEMAEEADVANQAGIEAVQLNGQQVQDREPNTRVDVRGGVFYPGDAHLNPNELISSLVTYLRREGVTLVENATVTGFGKTGTHIRSVQTAQGTYEVDKVVIAGGAWSPELARQLGLDLSLQGGKGYSFMVRNLVNNVRIPAIMLEARATATPMGADLRFAGTLEVAGTDMTVNMSRVRGIVQSINNYYPDIPVDLPPVERVWRGLRPCSPDGLPYIGRTNRYDNVVLATGHGMMGLSLGPATGKLVSEVAADSVNSLDISAFSPDRF</sequence>
<evidence type="ECO:0000259" key="3">
    <source>
        <dbReference type="Pfam" id="PF01266"/>
    </source>
</evidence>
<reference evidence="4 5" key="1">
    <citation type="journal article" date="2012" name="J. Bacteriol.">
        <title>Genome Sequence of Fibrella aestuarina BUZ 2T, a Filamentous Marine Bacterium.</title>
        <authorList>
            <person name="Filippini M."/>
            <person name="Qi W."/>
            <person name="Blom J."/>
            <person name="Goesmann A."/>
            <person name="Smits T.H."/>
            <person name="Bagheri H.C."/>
        </authorList>
    </citation>
    <scope>NUCLEOTIDE SEQUENCE [LARGE SCALE GENOMIC DNA]</scope>
    <source>
        <strain evidence="5">BUZ 2T</strain>
    </source>
</reference>
<feature type="domain" description="FAD dependent oxidoreductase" evidence="3">
    <location>
        <begin position="24"/>
        <end position="415"/>
    </location>
</feature>
<dbReference type="STRING" id="1166018.FAES_4420"/>
<evidence type="ECO:0000313" key="4">
    <source>
        <dbReference type="EMBL" id="CCH02419.1"/>
    </source>
</evidence>
<dbReference type="Gene3D" id="3.30.9.10">
    <property type="entry name" value="D-Amino Acid Oxidase, subunit A, domain 2"/>
    <property type="match status" value="1"/>
</dbReference>
<dbReference type="PANTHER" id="PTHR13847">
    <property type="entry name" value="SARCOSINE DEHYDROGENASE-RELATED"/>
    <property type="match status" value="1"/>
</dbReference>
<evidence type="ECO:0000313" key="5">
    <source>
        <dbReference type="Proteomes" id="UP000011058"/>
    </source>
</evidence>
<dbReference type="HOGENOM" id="CLU_007884_9_0_10"/>
<feature type="transmembrane region" description="Helical" evidence="2">
    <location>
        <begin position="20"/>
        <end position="40"/>
    </location>
</feature>
<organism evidence="4 5">
    <name type="scientific">Fibrella aestuarina BUZ 2</name>
    <dbReference type="NCBI Taxonomy" id="1166018"/>
    <lineage>
        <taxon>Bacteria</taxon>
        <taxon>Pseudomonadati</taxon>
        <taxon>Bacteroidota</taxon>
        <taxon>Cytophagia</taxon>
        <taxon>Cytophagales</taxon>
        <taxon>Spirosomataceae</taxon>
        <taxon>Fibrella</taxon>
    </lineage>
</organism>
<dbReference type="PATRIC" id="fig|1166018.3.peg.1384"/>
<proteinExistence type="predicted"/>
<dbReference type="EMBL" id="HE796683">
    <property type="protein sequence ID" value="CCH02419.1"/>
    <property type="molecule type" value="Genomic_DNA"/>
</dbReference>
<protein>
    <submittedName>
        <fullName evidence="4">FAD dependent oxidoreductase</fullName>
    </submittedName>
</protein>